<dbReference type="Proteomes" id="UP000231192">
    <property type="component" value="Unassembled WGS sequence"/>
</dbReference>
<comment type="caution">
    <text evidence="3">The sequence shown here is derived from an EMBL/GenBank/DDBJ whole genome shotgun (WGS) entry which is preliminary data.</text>
</comment>
<accession>A0A2H0UCG4</accession>
<dbReference type="AlphaFoldDB" id="A0A2H0UCG4"/>
<feature type="transmembrane region" description="Helical" evidence="1">
    <location>
        <begin position="167"/>
        <end position="187"/>
    </location>
</feature>
<evidence type="ECO:0000256" key="1">
    <source>
        <dbReference type="SAM" id="Phobius"/>
    </source>
</evidence>
<protein>
    <recommendedName>
        <fullName evidence="2">DUF5671 domain-containing protein</fullName>
    </recommendedName>
</protein>
<reference evidence="4" key="1">
    <citation type="submission" date="2017-09" db="EMBL/GenBank/DDBJ databases">
        <title>Depth-based differentiation of microbial function through sediment-hosted aquifers and enrichment of novel symbionts in the deep terrestrial subsurface.</title>
        <authorList>
            <person name="Probst A.J."/>
            <person name="Ladd B."/>
            <person name="Jarett J.K."/>
            <person name="Geller-Mcgrath D.E."/>
            <person name="Sieber C.M.K."/>
            <person name="Emerson J.B."/>
            <person name="Anantharaman K."/>
            <person name="Thomas B.C."/>
            <person name="Malmstrom R."/>
            <person name="Stieglmeier M."/>
            <person name="Klingl A."/>
            <person name="Woyke T."/>
            <person name="Ryan C.M."/>
            <person name="Banfield J.F."/>
        </authorList>
    </citation>
    <scope>NUCLEOTIDE SEQUENCE [LARGE SCALE GENOMIC DNA]</scope>
</reference>
<feature type="transmembrane region" description="Helical" evidence="1">
    <location>
        <begin position="12"/>
        <end position="33"/>
    </location>
</feature>
<evidence type="ECO:0000313" key="4">
    <source>
        <dbReference type="Proteomes" id="UP000231192"/>
    </source>
</evidence>
<feature type="transmembrane region" description="Helical" evidence="1">
    <location>
        <begin position="53"/>
        <end position="76"/>
    </location>
</feature>
<dbReference type="EMBL" id="PFBK01000003">
    <property type="protein sequence ID" value="PIR84113.1"/>
    <property type="molecule type" value="Genomic_DNA"/>
</dbReference>
<dbReference type="Pfam" id="PF18920">
    <property type="entry name" value="DUF5671"/>
    <property type="match status" value="1"/>
</dbReference>
<keyword evidence="1" id="KW-1133">Transmembrane helix</keyword>
<evidence type="ECO:0000259" key="2">
    <source>
        <dbReference type="Pfam" id="PF18920"/>
    </source>
</evidence>
<name>A0A2H0UCG4_9BACT</name>
<evidence type="ECO:0000313" key="3">
    <source>
        <dbReference type="EMBL" id="PIR84113.1"/>
    </source>
</evidence>
<sequence>MEKAKITPKDFVLWVAAMAALYSGVFAFIRLVFDYINQVFPNPITNAYYYYDPYGGGVSYEMAALIVLTPVFLILMRTIRKDIKRDHSRREVWIRRWALFLTIALAAATMVIDLIVLIHTFLQGEDLTVGFLLKVAVVLLVAGAGFFHFLADLRGYWEKEPGRAKMINWAVGVLVLVTIVAGFFIIGTPQEIRAKKQDAVRINDLQGIQWQVVNYWQQKETIPTALADLSDPLMGYMLPVDPKTAESYEYKKTGNASFELCATFATEGGNTTNGRPMPVDPSMGKGITPDSWQHAAGRVCFTRTIDPERYPPYTKTL</sequence>
<gene>
    <name evidence="3" type="ORF">COU18_01785</name>
</gene>
<keyword evidence="1" id="KW-0812">Transmembrane</keyword>
<organism evidence="3 4">
    <name type="scientific">Candidatus Kaiserbacteria bacterium CG10_big_fil_rev_8_21_14_0_10_51_14</name>
    <dbReference type="NCBI Taxonomy" id="1974610"/>
    <lineage>
        <taxon>Bacteria</taxon>
        <taxon>Candidatus Kaiseribacteriota</taxon>
    </lineage>
</organism>
<proteinExistence type="predicted"/>
<feature type="transmembrane region" description="Helical" evidence="1">
    <location>
        <begin position="127"/>
        <end position="147"/>
    </location>
</feature>
<feature type="transmembrane region" description="Helical" evidence="1">
    <location>
        <begin position="97"/>
        <end position="121"/>
    </location>
</feature>
<dbReference type="InterPro" id="IPR043728">
    <property type="entry name" value="DUF5671"/>
</dbReference>
<feature type="domain" description="DUF5671" evidence="2">
    <location>
        <begin position="11"/>
        <end position="144"/>
    </location>
</feature>
<keyword evidence="1" id="KW-0472">Membrane</keyword>